<proteinExistence type="predicted"/>
<dbReference type="AlphaFoldDB" id="A0A3M9YIN4"/>
<organism evidence="1 2">
    <name type="scientific">Verticillium nonalfalfae</name>
    <dbReference type="NCBI Taxonomy" id="1051616"/>
    <lineage>
        <taxon>Eukaryota</taxon>
        <taxon>Fungi</taxon>
        <taxon>Dikarya</taxon>
        <taxon>Ascomycota</taxon>
        <taxon>Pezizomycotina</taxon>
        <taxon>Sordariomycetes</taxon>
        <taxon>Hypocreomycetidae</taxon>
        <taxon>Glomerellales</taxon>
        <taxon>Plectosphaerellaceae</taxon>
        <taxon>Verticillium</taxon>
    </lineage>
</organism>
<evidence type="ECO:0000313" key="1">
    <source>
        <dbReference type="EMBL" id="RNJ59812.1"/>
    </source>
</evidence>
<dbReference type="EMBL" id="RBVV01000012">
    <property type="protein sequence ID" value="RNJ59812.1"/>
    <property type="molecule type" value="Genomic_DNA"/>
</dbReference>
<evidence type="ECO:0000313" key="2">
    <source>
        <dbReference type="Proteomes" id="UP000267145"/>
    </source>
</evidence>
<reference evidence="1 2" key="1">
    <citation type="submission" date="2018-10" db="EMBL/GenBank/DDBJ databases">
        <title>Genome sequence of Verticillium nonalfalfae VnAa140.</title>
        <authorList>
            <person name="Stajich J.E."/>
            <person name="Kasson M.T."/>
        </authorList>
    </citation>
    <scope>NUCLEOTIDE SEQUENCE [LARGE SCALE GENOMIC DNA]</scope>
    <source>
        <strain evidence="1 2">VnAa140</strain>
    </source>
</reference>
<sequence length="211" mass="22739">MAIAALIPELLRQCFVHLPREDLSKTSLVHRAWLSPSRDIYWSTLPLTLRDDSAELLVKVLGERTSIPRKIKGITIDESEDFEDPKGSLTELKTLVFDSGDNEIIAKLVGAAAPNLLSLAISPKLPGININMSSARSLVNLSIQTGYHPHNEHVLAAAATAISSAPASVEHVFLGIGPDTLEPAEQPDGANALWASIDAALAIMLKLRRVT</sequence>
<evidence type="ECO:0008006" key="3">
    <source>
        <dbReference type="Google" id="ProtNLM"/>
    </source>
</evidence>
<comment type="caution">
    <text evidence="1">The sequence shown here is derived from an EMBL/GenBank/DDBJ whole genome shotgun (WGS) entry which is preliminary data.</text>
</comment>
<name>A0A3M9YIN4_9PEZI</name>
<protein>
    <recommendedName>
        <fullName evidence="3">F-box domain-containing protein</fullName>
    </recommendedName>
</protein>
<dbReference type="GeneID" id="39604739"/>
<dbReference type="RefSeq" id="XP_028497970.1">
    <property type="nucleotide sequence ID" value="XM_028635295.1"/>
</dbReference>
<dbReference type="Proteomes" id="UP000267145">
    <property type="component" value="Unassembled WGS sequence"/>
</dbReference>
<accession>A0A3M9YIN4</accession>
<keyword evidence="2" id="KW-1185">Reference proteome</keyword>
<gene>
    <name evidence="1" type="ORF">D7B24_001050</name>
</gene>